<protein>
    <submittedName>
        <fullName evidence="1">DUF3124 domain-containing protein</fullName>
    </submittedName>
</protein>
<organism evidence="1 2">
    <name type="scientific">Gelidibacter gilvus</name>
    <dbReference type="NCBI Taxonomy" id="59602"/>
    <lineage>
        <taxon>Bacteria</taxon>
        <taxon>Pseudomonadati</taxon>
        <taxon>Bacteroidota</taxon>
        <taxon>Flavobacteriia</taxon>
        <taxon>Flavobacteriales</taxon>
        <taxon>Flavobacteriaceae</taxon>
        <taxon>Gelidibacter</taxon>
    </lineage>
</organism>
<dbReference type="AlphaFoldDB" id="A0A4Q0XEU0"/>
<accession>A0A4Q0XEU0</accession>
<dbReference type="OrthoDB" id="283474at2"/>
<reference evidence="1 2" key="1">
    <citation type="submission" date="2019-01" db="EMBL/GenBank/DDBJ databases">
        <title>Genome sequence of the Antarctic species Gelidibacter gilvus ACAM 158(T).</title>
        <authorList>
            <person name="Bowman J.P."/>
        </authorList>
    </citation>
    <scope>NUCLEOTIDE SEQUENCE [LARGE SCALE GENOMIC DNA]</scope>
    <source>
        <strain evidence="1 2">IC158</strain>
    </source>
</reference>
<dbReference type="Pfam" id="PF11322">
    <property type="entry name" value="DUF3124"/>
    <property type="match status" value="1"/>
</dbReference>
<comment type="caution">
    <text evidence="1">The sequence shown here is derived from an EMBL/GenBank/DDBJ whole genome shotgun (WGS) entry which is preliminary data.</text>
</comment>
<dbReference type="Proteomes" id="UP000289792">
    <property type="component" value="Unassembled WGS sequence"/>
</dbReference>
<sequence>MLLNCLLYLFSHSFRQLHHKPTYMNNYRLLFSVFFLLIFACQETTPKEQRELISTDHKLEKPIGKTDSLYKTKKVYVPVYSDIYQRTRNERTLLTSTLSIHNTSETDTLYLSRIDYYNTEGKLVRKYIESTIFLTTFETLEYVVDEEDKTGGSGANFVIEWYGNEKLNPIFQAVMIGGLGNKSFSFTTEGVEIY</sequence>
<dbReference type="InterPro" id="IPR021471">
    <property type="entry name" value="DUF3124"/>
</dbReference>
<keyword evidence="2" id="KW-1185">Reference proteome</keyword>
<proteinExistence type="predicted"/>
<evidence type="ECO:0000313" key="2">
    <source>
        <dbReference type="Proteomes" id="UP000289792"/>
    </source>
</evidence>
<name>A0A4Q0XEU0_9FLAO</name>
<gene>
    <name evidence="1" type="ORF">ESZ48_18075</name>
</gene>
<evidence type="ECO:0000313" key="1">
    <source>
        <dbReference type="EMBL" id="RXJ44435.1"/>
    </source>
</evidence>
<dbReference type="EMBL" id="SDDZ01000018">
    <property type="protein sequence ID" value="RXJ44435.1"/>
    <property type="molecule type" value="Genomic_DNA"/>
</dbReference>